<keyword evidence="1" id="KW-0732">Signal</keyword>
<sequence length="255" mass="27396">MNKLKFLAIGAFIAIAGANSNNVHAATYSVKSGDSLYTISRSYSTNTNYLMEYNNLAGSTIYPGQTIKVPDTVYTVKSGDSLYLISQKFGVTLGNLRWANNIWSDYIYPGQTLAIPAKNSSSQSQVIASPYVISCTNAEVDLLARLINAEAGGESYTAMKSVGAVIVNRVKSGTFPNTITKVIYDTDSGYYQFTPVENGMINNAATASSLSAAKEALRGADPTNGALYFYDNTATNSWLRAKPVSLISGKLIFAF</sequence>
<dbReference type="InterPro" id="IPR042047">
    <property type="entry name" value="SleB_dom1"/>
</dbReference>
<dbReference type="InterPro" id="IPR036779">
    <property type="entry name" value="LysM_dom_sf"/>
</dbReference>
<protein>
    <submittedName>
        <fullName evidence="3">LysM peptidoglycan-binding domain-containing protein</fullName>
    </submittedName>
</protein>
<dbReference type="PANTHER" id="PTHR33734:SF22">
    <property type="entry name" value="MEMBRANE-BOUND LYTIC MUREIN TRANSGLYCOSYLASE D"/>
    <property type="match status" value="1"/>
</dbReference>
<dbReference type="Gene3D" id="6.20.240.60">
    <property type="match status" value="1"/>
</dbReference>
<evidence type="ECO:0000256" key="1">
    <source>
        <dbReference type="SAM" id="SignalP"/>
    </source>
</evidence>
<gene>
    <name evidence="3" type="ORF">ACJDT4_08110</name>
</gene>
<feature type="domain" description="LysM" evidence="2">
    <location>
        <begin position="26"/>
        <end position="69"/>
    </location>
</feature>
<dbReference type="CDD" id="cd00118">
    <property type="entry name" value="LysM"/>
    <property type="match status" value="2"/>
</dbReference>
<feature type="chain" id="PRO_5046953382" evidence="1">
    <location>
        <begin position="26"/>
        <end position="255"/>
    </location>
</feature>
<accession>A0ABW8TD03</accession>
<reference evidence="3 4" key="1">
    <citation type="submission" date="2024-11" db="EMBL/GenBank/DDBJ databases">
        <authorList>
            <person name="Heng Y.C."/>
            <person name="Lim A.C.H."/>
            <person name="Lee J.K.Y."/>
            <person name="Kittelmann S."/>
        </authorList>
    </citation>
    <scope>NUCLEOTIDE SEQUENCE [LARGE SCALE GENOMIC DNA]</scope>
    <source>
        <strain evidence="3 4">WILCCON 0114</strain>
    </source>
</reference>
<dbReference type="RefSeq" id="WP_406787055.1">
    <property type="nucleotide sequence ID" value="NZ_JBJIAA010000006.1"/>
</dbReference>
<dbReference type="Proteomes" id="UP001623592">
    <property type="component" value="Unassembled WGS sequence"/>
</dbReference>
<comment type="caution">
    <text evidence="3">The sequence shown here is derived from an EMBL/GenBank/DDBJ whole genome shotgun (WGS) entry which is preliminary data.</text>
</comment>
<dbReference type="EMBL" id="JBJIAA010000006">
    <property type="protein sequence ID" value="MFL0250386.1"/>
    <property type="molecule type" value="Genomic_DNA"/>
</dbReference>
<feature type="signal peptide" evidence="1">
    <location>
        <begin position="1"/>
        <end position="25"/>
    </location>
</feature>
<dbReference type="InterPro" id="IPR011105">
    <property type="entry name" value="Cell_wall_hydrolase_SleB"/>
</dbReference>
<feature type="domain" description="LysM" evidence="2">
    <location>
        <begin position="72"/>
        <end position="115"/>
    </location>
</feature>
<dbReference type="SMART" id="SM00257">
    <property type="entry name" value="LysM"/>
    <property type="match status" value="2"/>
</dbReference>
<name>A0ABW8TD03_9CLOT</name>
<evidence type="ECO:0000313" key="4">
    <source>
        <dbReference type="Proteomes" id="UP001623592"/>
    </source>
</evidence>
<evidence type="ECO:0000313" key="3">
    <source>
        <dbReference type="EMBL" id="MFL0250386.1"/>
    </source>
</evidence>
<dbReference type="Gene3D" id="1.10.10.2520">
    <property type="entry name" value="Cell wall hydrolase SleB, domain 1"/>
    <property type="match status" value="1"/>
</dbReference>
<dbReference type="PANTHER" id="PTHR33734">
    <property type="entry name" value="LYSM DOMAIN-CONTAINING GPI-ANCHORED PROTEIN 2"/>
    <property type="match status" value="1"/>
</dbReference>
<dbReference type="PROSITE" id="PS51782">
    <property type="entry name" value="LYSM"/>
    <property type="match status" value="2"/>
</dbReference>
<organism evidence="3 4">
    <name type="scientific">Clostridium neuense</name>
    <dbReference type="NCBI Taxonomy" id="1728934"/>
    <lineage>
        <taxon>Bacteria</taxon>
        <taxon>Bacillati</taxon>
        <taxon>Bacillota</taxon>
        <taxon>Clostridia</taxon>
        <taxon>Eubacteriales</taxon>
        <taxon>Clostridiaceae</taxon>
        <taxon>Clostridium</taxon>
    </lineage>
</organism>
<evidence type="ECO:0000259" key="2">
    <source>
        <dbReference type="PROSITE" id="PS51782"/>
    </source>
</evidence>
<keyword evidence="4" id="KW-1185">Reference proteome</keyword>
<dbReference type="SUPFAM" id="SSF54106">
    <property type="entry name" value="LysM domain"/>
    <property type="match status" value="2"/>
</dbReference>
<proteinExistence type="predicted"/>
<dbReference type="InterPro" id="IPR018392">
    <property type="entry name" value="LysM"/>
</dbReference>
<dbReference type="Gene3D" id="3.10.350.10">
    <property type="entry name" value="LysM domain"/>
    <property type="match status" value="2"/>
</dbReference>
<dbReference type="Pfam" id="PF01476">
    <property type="entry name" value="LysM"/>
    <property type="match status" value="2"/>
</dbReference>
<dbReference type="Pfam" id="PF07486">
    <property type="entry name" value="Hydrolase_2"/>
    <property type="match status" value="1"/>
</dbReference>